<reference evidence="2" key="1">
    <citation type="submission" date="2021-12" db="EMBL/GenBank/DDBJ databases">
        <authorList>
            <person name="Rodrigo-Torres L."/>
            <person name="Arahal R. D."/>
            <person name="Lucena T."/>
        </authorList>
    </citation>
    <scope>NUCLEOTIDE SEQUENCE</scope>
    <source>
        <strain evidence="2">CECT 8226</strain>
    </source>
</reference>
<keyword evidence="3" id="KW-1185">Reference proteome</keyword>
<dbReference type="Proteomes" id="UP000838160">
    <property type="component" value="Unassembled WGS sequence"/>
</dbReference>
<dbReference type="RefSeq" id="WP_237484176.1">
    <property type="nucleotide sequence ID" value="NZ_CAKLCM010000002.1"/>
</dbReference>
<protein>
    <recommendedName>
        <fullName evidence="4">Integrase</fullName>
    </recommendedName>
</protein>
<evidence type="ECO:0000256" key="1">
    <source>
        <dbReference type="ARBA" id="ARBA00023172"/>
    </source>
</evidence>
<gene>
    <name evidence="2" type="ORF">VHP8226_01193</name>
</gene>
<accession>A0ABM8ZG98</accession>
<organism evidence="2 3">
    <name type="scientific">Vibrio hippocampi</name>
    <dbReference type="NCBI Taxonomy" id="654686"/>
    <lineage>
        <taxon>Bacteria</taxon>
        <taxon>Pseudomonadati</taxon>
        <taxon>Pseudomonadota</taxon>
        <taxon>Gammaproteobacteria</taxon>
        <taxon>Vibrionales</taxon>
        <taxon>Vibrionaceae</taxon>
        <taxon>Vibrio</taxon>
    </lineage>
</organism>
<keyword evidence="1" id="KW-0233">DNA recombination</keyword>
<evidence type="ECO:0000313" key="2">
    <source>
        <dbReference type="EMBL" id="CAH0525663.1"/>
    </source>
</evidence>
<name>A0ABM8ZG98_9VIBR</name>
<evidence type="ECO:0008006" key="4">
    <source>
        <dbReference type="Google" id="ProtNLM"/>
    </source>
</evidence>
<dbReference type="Gene3D" id="1.10.443.10">
    <property type="entry name" value="Intergrase catalytic core"/>
    <property type="match status" value="1"/>
</dbReference>
<dbReference type="InterPro" id="IPR011010">
    <property type="entry name" value="DNA_brk_join_enz"/>
</dbReference>
<comment type="caution">
    <text evidence="2">The sequence shown here is derived from an EMBL/GenBank/DDBJ whole genome shotgun (WGS) entry which is preliminary data.</text>
</comment>
<proteinExistence type="predicted"/>
<dbReference type="EMBL" id="CAKLCM010000002">
    <property type="protein sequence ID" value="CAH0525663.1"/>
    <property type="molecule type" value="Genomic_DNA"/>
</dbReference>
<dbReference type="InterPro" id="IPR013762">
    <property type="entry name" value="Integrase-like_cat_sf"/>
</dbReference>
<dbReference type="SUPFAM" id="SSF56349">
    <property type="entry name" value="DNA breaking-rejoining enzymes"/>
    <property type="match status" value="1"/>
</dbReference>
<sequence length="78" mass="8946">MISKTFSAIRDGLGLYDHAEKAKRPTFHEIRRLSAKLIDEMGINPRQRMAHASDKTTQIYTDKNDVEWHKVPPISVAI</sequence>
<evidence type="ECO:0000313" key="3">
    <source>
        <dbReference type="Proteomes" id="UP000838160"/>
    </source>
</evidence>